<evidence type="ECO:0000313" key="2">
    <source>
        <dbReference type="EMBL" id="RKF77361.1"/>
    </source>
</evidence>
<accession>A0A420IS53</accession>
<proteinExistence type="predicted"/>
<dbReference type="AlphaFoldDB" id="A0A420IS53"/>
<organism evidence="2 3">
    <name type="scientific">Golovinomyces cichoracearum</name>
    <dbReference type="NCBI Taxonomy" id="62708"/>
    <lineage>
        <taxon>Eukaryota</taxon>
        <taxon>Fungi</taxon>
        <taxon>Dikarya</taxon>
        <taxon>Ascomycota</taxon>
        <taxon>Pezizomycotina</taxon>
        <taxon>Leotiomycetes</taxon>
        <taxon>Erysiphales</taxon>
        <taxon>Erysiphaceae</taxon>
        <taxon>Golovinomyces</taxon>
    </lineage>
</organism>
<sequence length="332" mass="37431">GTYRLSVQGRVYAAGKHPEEYDFEADKRVRTWAQNKANPVIAAAINRNCTKIDKDLFDLMRNHTNSNEQTGNKSNATGRRQMLLQAIDKYALVHDPNRDTDCSVDRLCTRTGTQPYRLDILKYLQDSVCPNHDLNYDPNTVANLALLHERLALEERINQASIESQDDNLDYQALLDVDHVPEHDLQHDRVAAQYFGELTPSGRRASTLSESITRGCSTKRARRGSSPQTRSTSRSASRSGSRTRPSPLHRAASQNSSKSFFTAVNTRFVTDHNPYRVPEAVAAQTIEDEDIIFVREEHRVIFEILEAKARQELAGARAAEIANKRLGREAKS</sequence>
<feature type="non-terminal residue" evidence="2">
    <location>
        <position position="1"/>
    </location>
</feature>
<evidence type="ECO:0000256" key="1">
    <source>
        <dbReference type="SAM" id="MobiDB-lite"/>
    </source>
</evidence>
<dbReference type="Proteomes" id="UP000285326">
    <property type="component" value="Unassembled WGS sequence"/>
</dbReference>
<feature type="region of interest" description="Disordered" evidence="1">
    <location>
        <begin position="203"/>
        <end position="256"/>
    </location>
</feature>
<comment type="caution">
    <text evidence="2">The sequence shown here is derived from an EMBL/GenBank/DDBJ whole genome shotgun (WGS) entry which is preliminary data.</text>
</comment>
<name>A0A420IS53_9PEZI</name>
<reference evidence="2 3" key="1">
    <citation type="journal article" date="2018" name="BMC Genomics">
        <title>Comparative genome analyses reveal sequence features reflecting distinct modes of host-adaptation between dicot and monocot powdery mildew.</title>
        <authorList>
            <person name="Wu Y."/>
            <person name="Ma X."/>
            <person name="Pan Z."/>
            <person name="Kale S.D."/>
            <person name="Song Y."/>
            <person name="King H."/>
            <person name="Zhang Q."/>
            <person name="Presley C."/>
            <person name="Deng X."/>
            <person name="Wei C.I."/>
            <person name="Xiao S."/>
        </authorList>
    </citation>
    <scope>NUCLEOTIDE SEQUENCE [LARGE SCALE GENOMIC DNA]</scope>
    <source>
        <strain evidence="2">UMSG1</strain>
    </source>
</reference>
<feature type="compositionally biased region" description="Polar residues" evidence="1">
    <location>
        <begin position="204"/>
        <end position="216"/>
    </location>
</feature>
<protein>
    <submittedName>
        <fullName evidence="2">Uncharacterized protein</fullName>
    </submittedName>
</protein>
<evidence type="ECO:0000313" key="3">
    <source>
        <dbReference type="Proteomes" id="UP000285326"/>
    </source>
</evidence>
<feature type="compositionally biased region" description="Low complexity" evidence="1">
    <location>
        <begin position="224"/>
        <end position="246"/>
    </location>
</feature>
<gene>
    <name evidence="2" type="ORF">GcM1_220058</name>
</gene>
<dbReference type="EMBL" id="MCBS01022026">
    <property type="protein sequence ID" value="RKF77361.1"/>
    <property type="molecule type" value="Genomic_DNA"/>
</dbReference>